<reference evidence="1" key="1">
    <citation type="submission" date="2024-06" db="EMBL/GenBank/DDBJ databases">
        <title>This phage originates from the Bacteriophage catalogue of the Bacteriophage Competence Centre, Department of Microbiology und Biotechnology, Max Rubner-Institut, Kiel, Germany.</title>
        <authorList>
            <person name="Sprotte S."/>
            <person name="Brinks E."/>
            <person name="Hille F."/>
        </authorList>
    </citation>
    <scope>NUCLEOTIDE SEQUENCE</scope>
</reference>
<protein>
    <submittedName>
        <fullName evidence="1">Uncharacterized protein</fullName>
    </submittedName>
</protein>
<name>A0AB39C1G0_9CAUD</name>
<dbReference type="EMBL" id="PP926505">
    <property type="protein sequence ID" value="XDJ00215.1"/>
    <property type="molecule type" value="Genomic_DNA"/>
</dbReference>
<evidence type="ECO:0000313" key="1">
    <source>
        <dbReference type="EMBL" id="XDJ00215.1"/>
    </source>
</evidence>
<organism evidence="1">
    <name type="scientific">Salmonella phage PMBT18</name>
    <dbReference type="NCBI Taxonomy" id="3229742"/>
    <lineage>
        <taxon>Viruses</taxon>
        <taxon>Duplodnaviria</taxon>
        <taxon>Heunggongvirae</taxon>
        <taxon>Uroviricota</taxon>
        <taxon>Caudoviricetes</taxon>
    </lineage>
</organism>
<proteinExistence type="predicted"/>
<accession>A0AB39C1G0</accession>
<sequence>MSYISQLFQHGTIILRQAVLMPINIIKCPIEYNRALYY</sequence>